<name>A0A3B0XF55_9ZZZZ</name>
<dbReference type="EMBL" id="UOFH01000194">
    <property type="protein sequence ID" value="VAW61737.1"/>
    <property type="molecule type" value="Genomic_DNA"/>
</dbReference>
<gene>
    <name evidence="1" type="ORF">MNBD_GAMMA08-980</name>
</gene>
<organism evidence="1">
    <name type="scientific">hydrothermal vent metagenome</name>
    <dbReference type="NCBI Taxonomy" id="652676"/>
    <lineage>
        <taxon>unclassified sequences</taxon>
        <taxon>metagenomes</taxon>
        <taxon>ecological metagenomes</taxon>
    </lineage>
</organism>
<evidence type="ECO:0000313" key="1">
    <source>
        <dbReference type="EMBL" id="VAW61737.1"/>
    </source>
</evidence>
<sequence>MNKYIHKFLLHSIAFIFLLLSNSLYAGEPSSTSKLTKTDYHKLCNIYKEITNKYNNKSVHENIKEGELIDAIHDNLPYLYSDIYIHAIKVAAKDRYNFLKDYAKQNNKITWECEAAELYYINTYKKIYQHLQKNK</sequence>
<reference evidence="1" key="1">
    <citation type="submission" date="2018-06" db="EMBL/GenBank/DDBJ databases">
        <authorList>
            <person name="Zhirakovskaya E."/>
        </authorList>
    </citation>
    <scope>NUCLEOTIDE SEQUENCE</scope>
</reference>
<proteinExistence type="predicted"/>
<protein>
    <submittedName>
        <fullName evidence="1">Uncharacterized protein</fullName>
    </submittedName>
</protein>
<accession>A0A3B0XF55</accession>
<dbReference type="AlphaFoldDB" id="A0A3B0XF55"/>